<evidence type="ECO:0000256" key="3">
    <source>
        <dbReference type="ARBA" id="ARBA00023315"/>
    </source>
</evidence>
<dbReference type="RefSeq" id="WP_106925236.1">
    <property type="nucleotide sequence ID" value="NZ_CABMMU010000004.1"/>
</dbReference>
<evidence type="ECO:0000313" key="4">
    <source>
        <dbReference type="EMBL" id="PSR47360.1"/>
    </source>
</evidence>
<dbReference type="EMBL" id="PYHO01000004">
    <property type="protein sequence ID" value="PSR47360.1"/>
    <property type="molecule type" value="Genomic_DNA"/>
</dbReference>
<dbReference type="CDD" id="cd04647">
    <property type="entry name" value="LbH_MAT_like"/>
    <property type="match status" value="1"/>
</dbReference>
<dbReference type="InterPro" id="IPR011004">
    <property type="entry name" value="Trimer_LpxA-like_sf"/>
</dbReference>
<accession>A0A2T2Y4A4</accession>
<dbReference type="InterPro" id="IPR001451">
    <property type="entry name" value="Hexapep"/>
</dbReference>
<keyword evidence="1" id="KW-0808">Transferase</keyword>
<keyword evidence="2" id="KW-0677">Repeat</keyword>
<protein>
    <recommendedName>
        <fullName evidence="6">Acyltransferase</fullName>
    </recommendedName>
</protein>
<dbReference type="Gene3D" id="2.160.10.10">
    <property type="entry name" value="Hexapeptide repeat proteins"/>
    <property type="match status" value="1"/>
</dbReference>
<proteinExistence type="predicted"/>
<dbReference type="GO" id="GO:0016747">
    <property type="term" value="F:acyltransferase activity, transferring groups other than amino-acyl groups"/>
    <property type="evidence" value="ECO:0007669"/>
    <property type="project" value="UniProtKB-ARBA"/>
</dbReference>
<evidence type="ECO:0000256" key="1">
    <source>
        <dbReference type="ARBA" id="ARBA00022679"/>
    </source>
</evidence>
<comment type="caution">
    <text evidence="4">The sequence shown here is derived from an EMBL/GenBank/DDBJ whole genome shotgun (WGS) entry which is preliminary data.</text>
</comment>
<dbReference type="SUPFAM" id="SSF51161">
    <property type="entry name" value="Trimeric LpxA-like enzymes"/>
    <property type="match status" value="1"/>
</dbReference>
<dbReference type="PANTHER" id="PTHR23416">
    <property type="entry name" value="SIALIC ACID SYNTHASE-RELATED"/>
    <property type="match status" value="1"/>
</dbReference>
<dbReference type="InterPro" id="IPR051159">
    <property type="entry name" value="Hexapeptide_acetyltransf"/>
</dbReference>
<dbReference type="PROSITE" id="PS00101">
    <property type="entry name" value="HEXAPEP_TRANSFERASES"/>
    <property type="match status" value="1"/>
</dbReference>
<dbReference type="Pfam" id="PF00132">
    <property type="entry name" value="Hexapep"/>
    <property type="match status" value="1"/>
</dbReference>
<evidence type="ECO:0000256" key="2">
    <source>
        <dbReference type="ARBA" id="ARBA00022737"/>
    </source>
</evidence>
<name>A0A2T2Y4A4_9ENTR</name>
<reference evidence="4 5" key="1">
    <citation type="submission" date="2018-03" db="EMBL/GenBank/DDBJ databases">
        <title>First report of an OXA-48+CTX-M-M-producing Kluyvera ascorbata clone recovered from patients admitted in a University Hospital in Madrid, Spain.</title>
        <authorList>
            <person name="Hernandez-Garcia M."/>
            <person name="Leon-Sampedro R."/>
            <person name="Perez-Viso B."/>
            <person name="Morosini M.I."/>
            <person name="Lopez-Fresnena N."/>
            <person name="Coque T.M."/>
            <person name="Bonten M."/>
            <person name="Malhotra-Kumar S."/>
            <person name="Ruiz-Garbajosa P."/>
            <person name="Canton R."/>
        </authorList>
    </citation>
    <scope>NUCLEOTIDE SEQUENCE [LARGE SCALE GENOMIC DNA]</scope>
    <source>
        <strain evidence="4 5">KA2</strain>
    </source>
</reference>
<dbReference type="InterPro" id="IPR018357">
    <property type="entry name" value="Hexapep_transf_CS"/>
</dbReference>
<dbReference type="AlphaFoldDB" id="A0A2T2Y4A4"/>
<evidence type="ECO:0008006" key="6">
    <source>
        <dbReference type="Google" id="ProtNLM"/>
    </source>
</evidence>
<dbReference type="PANTHER" id="PTHR23416:SF78">
    <property type="entry name" value="LIPOPOLYSACCHARIDE BIOSYNTHESIS O-ACETYL TRANSFERASE WBBJ-RELATED"/>
    <property type="match status" value="1"/>
</dbReference>
<keyword evidence="3" id="KW-0012">Acyltransferase</keyword>
<evidence type="ECO:0000313" key="5">
    <source>
        <dbReference type="Proteomes" id="UP000240892"/>
    </source>
</evidence>
<organism evidence="4 5">
    <name type="scientific">Kluyvera genomosp. 2</name>
    <dbReference type="NCBI Taxonomy" id="2774054"/>
    <lineage>
        <taxon>Bacteria</taxon>
        <taxon>Pseudomonadati</taxon>
        <taxon>Pseudomonadota</taxon>
        <taxon>Gammaproteobacteria</taxon>
        <taxon>Enterobacterales</taxon>
        <taxon>Enterobacteriaceae</taxon>
        <taxon>Kluyvera</taxon>
    </lineage>
</organism>
<gene>
    <name evidence="4" type="ORF">C8256_06850</name>
</gene>
<sequence>MNEDIEQQIARFIAAGNEVVGRPSRVTGVFSLTYGKSNGSKIIFGDGCILNNFSLNLEQGNGLLDIGSSTYIRGRYYIGSDSKIIIGQKTVMNRHALFTAMEKANILIGDGCLFSDISISTTDWHSIISIGTGERINPARDVKIDDSVWIGEGVIVQKGVTIGSGSIIGAKSIVTKPLPKNTLSVGIPAKVIKENVKWQRELISMEPLPVRVL</sequence>
<dbReference type="Proteomes" id="UP000240892">
    <property type="component" value="Unassembled WGS sequence"/>
</dbReference>
<keyword evidence="5" id="KW-1185">Reference proteome</keyword>